<evidence type="ECO:0000256" key="3">
    <source>
        <dbReference type="ARBA" id="ARBA00022692"/>
    </source>
</evidence>
<gene>
    <name evidence="6" type="primary">Necator_chrIV.g15603</name>
    <name evidence="6" type="ORF">RB195_002308</name>
</gene>
<organism evidence="6 7">
    <name type="scientific">Necator americanus</name>
    <name type="common">Human hookworm</name>
    <dbReference type="NCBI Taxonomy" id="51031"/>
    <lineage>
        <taxon>Eukaryota</taxon>
        <taxon>Metazoa</taxon>
        <taxon>Ecdysozoa</taxon>
        <taxon>Nematoda</taxon>
        <taxon>Chromadorea</taxon>
        <taxon>Rhabditida</taxon>
        <taxon>Rhabditina</taxon>
        <taxon>Rhabditomorpha</taxon>
        <taxon>Strongyloidea</taxon>
        <taxon>Ancylostomatidae</taxon>
        <taxon>Bunostominae</taxon>
        <taxon>Necator</taxon>
    </lineage>
</organism>
<comment type="caution">
    <text evidence="6">The sequence shown here is derived from an EMBL/GenBank/DDBJ whole genome shotgun (WGS) entry which is preliminary data.</text>
</comment>
<keyword evidence="4" id="KW-1133">Transmembrane helix</keyword>
<dbReference type="EMBL" id="JAVFWL010000004">
    <property type="protein sequence ID" value="KAK6750234.1"/>
    <property type="molecule type" value="Genomic_DNA"/>
</dbReference>
<evidence type="ECO:0000313" key="7">
    <source>
        <dbReference type="Proteomes" id="UP001303046"/>
    </source>
</evidence>
<keyword evidence="7" id="KW-1185">Reference proteome</keyword>
<sequence length="149" mass="16481">MIRRLVNYRLLKCLSNGKDACHLKTVCCCMVILRAVEMSSSDIDDLLKSLTPGKRASRRSVWNQTLSFVDNINKKPPPVQMAVGGGAGLCVGYIFTRTSKAAATALGLSLFAFQIYDHICIAFGPRIFLKFVVNKYCSFAVGVCRTMYL</sequence>
<name>A0ABR1DIN0_NECAM</name>
<evidence type="ECO:0000256" key="1">
    <source>
        <dbReference type="ARBA" id="ARBA00004374"/>
    </source>
</evidence>
<evidence type="ECO:0000313" key="6">
    <source>
        <dbReference type="EMBL" id="KAK6750234.1"/>
    </source>
</evidence>
<comment type="similarity">
    <text evidence="2">Belongs to the FUN14 family.</text>
</comment>
<dbReference type="InterPro" id="IPR007014">
    <property type="entry name" value="FUN14"/>
</dbReference>
<proteinExistence type="inferred from homology"/>
<evidence type="ECO:0000256" key="5">
    <source>
        <dbReference type="ARBA" id="ARBA00023136"/>
    </source>
</evidence>
<accession>A0ABR1DIN0</accession>
<evidence type="ECO:0000256" key="2">
    <source>
        <dbReference type="ARBA" id="ARBA00009160"/>
    </source>
</evidence>
<dbReference type="Pfam" id="PF04930">
    <property type="entry name" value="FUN14"/>
    <property type="match status" value="1"/>
</dbReference>
<protein>
    <recommendedName>
        <fullName evidence="8">FUN14 family protein</fullName>
    </recommendedName>
</protein>
<keyword evidence="3" id="KW-0812">Transmembrane</keyword>
<comment type="subcellular location">
    <subcellularLocation>
        <location evidence="1">Mitochondrion outer membrane</location>
        <topology evidence="1">Multi-pass membrane protein</topology>
    </subcellularLocation>
</comment>
<evidence type="ECO:0000256" key="4">
    <source>
        <dbReference type="ARBA" id="ARBA00022989"/>
    </source>
</evidence>
<keyword evidence="5" id="KW-0472">Membrane</keyword>
<evidence type="ECO:0008006" key="8">
    <source>
        <dbReference type="Google" id="ProtNLM"/>
    </source>
</evidence>
<dbReference type="Proteomes" id="UP001303046">
    <property type="component" value="Unassembled WGS sequence"/>
</dbReference>
<reference evidence="6 7" key="1">
    <citation type="submission" date="2023-08" db="EMBL/GenBank/DDBJ databases">
        <title>A Necator americanus chromosomal reference genome.</title>
        <authorList>
            <person name="Ilik V."/>
            <person name="Petrzelkova K.J."/>
            <person name="Pardy F."/>
            <person name="Fuh T."/>
            <person name="Niatou-Singa F.S."/>
            <person name="Gouil Q."/>
            <person name="Baker L."/>
            <person name="Ritchie M.E."/>
            <person name="Jex A.R."/>
            <person name="Gazzola D."/>
            <person name="Li H."/>
            <person name="Toshio Fujiwara R."/>
            <person name="Zhan B."/>
            <person name="Aroian R.V."/>
            <person name="Pafco B."/>
            <person name="Schwarz E.M."/>
        </authorList>
    </citation>
    <scope>NUCLEOTIDE SEQUENCE [LARGE SCALE GENOMIC DNA]</scope>
    <source>
        <strain evidence="6 7">Aroian</strain>
        <tissue evidence="6">Whole animal</tissue>
    </source>
</reference>